<dbReference type="InterPro" id="IPR011009">
    <property type="entry name" value="Kinase-like_dom_sf"/>
</dbReference>
<dbReference type="InterPro" id="IPR051678">
    <property type="entry name" value="AGP_Transferase"/>
</dbReference>
<evidence type="ECO:0000259" key="1">
    <source>
        <dbReference type="Pfam" id="PF01636"/>
    </source>
</evidence>
<feature type="domain" description="Aminoglycoside phosphotransferase" evidence="1">
    <location>
        <begin position="13"/>
        <end position="113"/>
    </location>
</feature>
<keyword evidence="2" id="KW-0808">Transferase</keyword>
<gene>
    <name evidence="2" type="ORF">FKR81_42135</name>
</gene>
<organism evidence="2 3">
    <name type="scientific">Lentzea tibetensis</name>
    <dbReference type="NCBI Taxonomy" id="2591470"/>
    <lineage>
        <taxon>Bacteria</taxon>
        <taxon>Bacillati</taxon>
        <taxon>Actinomycetota</taxon>
        <taxon>Actinomycetes</taxon>
        <taxon>Pseudonocardiales</taxon>
        <taxon>Pseudonocardiaceae</taxon>
        <taxon>Lentzea</taxon>
    </lineage>
</organism>
<reference evidence="2 3" key="1">
    <citation type="submission" date="2019-07" db="EMBL/GenBank/DDBJ databases">
        <title>Lentzea xizangensis sp. nov., isolated from Qinghai-Tibetan Plateau Soils.</title>
        <authorList>
            <person name="Huang J."/>
        </authorList>
    </citation>
    <scope>NUCLEOTIDE SEQUENCE [LARGE SCALE GENOMIC DNA]</scope>
    <source>
        <strain evidence="2 3">FXJ1.1311</strain>
    </source>
</reference>
<dbReference type="EMBL" id="VOBR01000059">
    <property type="protein sequence ID" value="TWP43786.1"/>
    <property type="molecule type" value="Genomic_DNA"/>
</dbReference>
<evidence type="ECO:0000313" key="3">
    <source>
        <dbReference type="Proteomes" id="UP000316639"/>
    </source>
</evidence>
<evidence type="ECO:0000313" key="2">
    <source>
        <dbReference type="EMBL" id="TWP43786.1"/>
    </source>
</evidence>
<dbReference type="OrthoDB" id="9797603at2"/>
<feature type="domain" description="Aminoglycoside phosphotransferase" evidence="1">
    <location>
        <begin position="114"/>
        <end position="175"/>
    </location>
</feature>
<dbReference type="Gene3D" id="1.10.510.10">
    <property type="entry name" value="Transferase(Phosphotransferase) domain 1"/>
    <property type="match status" value="1"/>
</dbReference>
<dbReference type="Pfam" id="PF01636">
    <property type="entry name" value="APH"/>
    <property type="match status" value="2"/>
</dbReference>
<dbReference type="AlphaFoldDB" id="A0A563EFL1"/>
<keyword evidence="3" id="KW-1185">Reference proteome</keyword>
<dbReference type="RefSeq" id="WP_146361079.1">
    <property type="nucleotide sequence ID" value="NZ_VOBR01000059.1"/>
</dbReference>
<accession>A0A563EFL1</accession>
<dbReference type="InterPro" id="IPR002575">
    <property type="entry name" value="Aminoglycoside_PTrfase"/>
</dbReference>
<protein>
    <submittedName>
        <fullName evidence="2">Phosphotransferase</fullName>
    </submittedName>
</protein>
<dbReference type="GO" id="GO:0016740">
    <property type="term" value="F:transferase activity"/>
    <property type="evidence" value="ECO:0007669"/>
    <property type="project" value="UniProtKB-KW"/>
</dbReference>
<proteinExistence type="predicted"/>
<dbReference type="PANTHER" id="PTHR21310">
    <property type="entry name" value="AMINOGLYCOSIDE PHOSPHOTRANSFERASE-RELATED-RELATED"/>
    <property type="match status" value="1"/>
</dbReference>
<dbReference type="Gene3D" id="3.30.200.20">
    <property type="entry name" value="Phosphorylase Kinase, domain 1"/>
    <property type="match status" value="1"/>
</dbReference>
<dbReference type="PANTHER" id="PTHR21310:SF40">
    <property type="entry name" value="AMINOGLYCOSIDE PHOSPHOTRANSFERASE DOMAIN-CONTAINING PROTEIN-RELATED"/>
    <property type="match status" value="1"/>
</dbReference>
<comment type="caution">
    <text evidence="2">The sequence shown here is derived from an EMBL/GenBank/DDBJ whole genome shotgun (WGS) entry which is preliminary data.</text>
</comment>
<dbReference type="Proteomes" id="UP000316639">
    <property type="component" value="Unassembled WGS sequence"/>
</dbReference>
<dbReference type="SUPFAM" id="SSF56112">
    <property type="entry name" value="Protein kinase-like (PK-like)"/>
    <property type="match status" value="1"/>
</dbReference>
<sequence>MTSSMRIVAQGQHLASGRESDVYLRPDGLLVKRTRTGRDLRAEAALMQYLAGHGMPVPRVHDVTPDELVMEYVPGPRMSSEVGAKPWRAGSLGRTLAALHRRLDDVPAPDFLDGDGDLLHLDLHPGNVVMGPDGPVVLDWACATRGDRKVDVALSWLTMAVAKLRPSRRLARWRFLKAFLADAGNVAEAIPEAAEIRLARHDRDADEREALRKLVEHYQH</sequence>
<name>A0A563EFL1_9PSEU</name>